<evidence type="ECO:0000313" key="6">
    <source>
        <dbReference type="Proteomes" id="UP000027604"/>
    </source>
</evidence>
<dbReference type="Pfam" id="PF12852">
    <property type="entry name" value="Cupin_6"/>
    <property type="match status" value="1"/>
</dbReference>
<reference evidence="5 6" key="1">
    <citation type="journal article" date="2015" name="Genome Announc.">
        <title>Genome Sequence of Mushroom Soft-Rot Pathogen Janthinobacterium agaricidamnosum.</title>
        <authorList>
            <person name="Graupner K."/>
            <person name="Lackner G."/>
            <person name="Hertweck C."/>
        </authorList>
    </citation>
    <scope>NUCLEOTIDE SEQUENCE [LARGE SCALE GENOMIC DNA]</scope>
    <source>
        <strain evidence="6">NBRC 102515 / DSM 9628</strain>
    </source>
</reference>
<evidence type="ECO:0000259" key="4">
    <source>
        <dbReference type="PROSITE" id="PS01124"/>
    </source>
</evidence>
<dbReference type="PANTHER" id="PTHR46796:SF7">
    <property type="entry name" value="ARAC FAMILY TRANSCRIPTIONAL REGULATOR"/>
    <property type="match status" value="1"/>
</dbReference>
<sequence>MDALSRLLSLHPVHTALNSRCVLGVPSRMEHLAQSHGVAPYHLIVSGSVNVHISGGDAVTLHAGDVILFPQGHAHSLQAGMVHATGAGTEILCGQFHGASSAATALMAALPHMVLIRTAGRSDLAGLGRLILLLHDEAAQSAPGAEAVIFHLASALFSLLLRSWLRQSSHLDGLFALLAEPRLAPALQRMLSAPGAACSIDQMASACSLSRTTFMRLFRLAAGMGPAQVLQRLRMAQAEQWLASSRQSIGQIADVVGYQSEASFNRAFKRRTGVGPGEYRRRVAQLDSDGHPRPGGQQAHDLLDDLFKQHA</sequence>
<dbReference type="InterPro" id="IPR009057">
    <property type="entry name" value="Homeodomain-like_sf"/>
</dbReference>
<dbReference type="InterPro" id="IPR018060">
    <property type="entry name" value="HTH_AraC"/>
</dbReference>
<dbReference type="PROSITE" id="PS01124">
    <property type="entry name" value="HTH_ARAC_FAMILY_2"/>
    <property type="match status" value="1"/>
</dbReference>
<dbReference type="HOGENOM" id="CLU_000445_81_0_4"/>
<dbReference type="SUPFAM" id="SSF51215">
    <property type="entry name" value="Regulatory protein AraC"/>
    <property type="match status" value="1"/>
</dbReference>
<dbReference type="InterPro" id="IPR050204">
    <property type="entry name" value="AraC_XylS_family_regulators"/>
</dbReference>
<dbReference type="Proteomes" id="UP000027604">
    <property type="component" value="Chromosome I"/>
</dbReference>
<evidence type="ECO:0000256" key="2">
    <source>
        <dbReference type="ARBA" id="ARBA00023125"/>
    </source>
</evidence>
<dbReference type="PATRIC" id="fig|1349767.4.peg.4607"/>
<keyword evidence="6" id="KW-1185">Reference proteome</keyword>
<dbReference type="InterPro" id="IPR032783">
    <property type="entry name" value="AraC_lig"/>
</dbReference>
<evidence type="ECO:0000256" key="1">
    <source>
        <dbReference type="ARBA" id="ARBA00023015"/>
    </source>
</evidence>
<protein>
    <submittedName>
        <fullName evidence="5">Bacterial regulatory helix-turn-helix s, AraC family protein</fullName>
    </submittedName>
</protein>
<keyword evidence="3" id="KW-0804">Transcription</keyword>
<dbReference type="InterPro" id="IPR014710">
    <property type="entry name" value="RmlC-like_jellyroll"/>
</dbReference>
<dbReference type="PRINTS" id="PR00032">
    <property type="entry name" value="HTHARAC"/>
</dbReference>
<name>W0V8D4_9BURK</name>
<dbReference type="OrthoDB" id="9789899at2"/>
<dbReference type="STRING" id="1349767.GJA_2888"/>
<keyword evidence="1" id="KW-0805">Transcription regulation</keyword>
<dbReference type="AlphaFoldDB" id="W0V8D4"/>
<dbReference type="SUPFAM" id="SSF46689">
    <property type="entry name" value="Homeodomain-like"/>
    <property type="match status" value="2"/>
</dbReference>
<evidence type="ECO:0000256" key="3">
    <source>
        <dbReference type="ARBA" id="ARBA00023163"/>
    </source>
</evidence>
<dbReference type="Gene3D" id="1.10.10.60">
    <property type="entry name" value="Homeodomain-like"/>
    <property type="match status" value="2"/>
</dbReference>
<dbReference type="GO" id="GO:0003700">
    <property type="term" value="F:DNA-binding transcription factor activity"/>
    <property type="evidence" value="ECO:0007669"/>
    <property type="project" value="InterPro"/>
</dbReference>
<dbReference type="Gene3D" id="2.60.120.10">
    <property type="entry name" value="Jelly Rolls"/>
    <property type="match status" value="1"/>
</dbReference>
<gene>
    <name evidence="5" type="ORF">GJA_2888</name>
</gene>
<keyword evidence="2" id="KW-0238">DNA-binding</keyword>
<dbReference type="InterPro" id="IPR020449">
    <property type="entry name" value="Tscrpt_reg_AraC-type_HTH"/>
</dbReference>
<dbReference type="PANTHER" id="PTHR46796">
    <property type="entry name" value="HTH-TYPE TRANSCRIPTIONAL ACTIVATOR RHAS-RELATED"/>
    <property type="match status" value="1"/>
</dbReference>
<dbReference type="EMBL" id="HG322949">
    <property type="protein sequence ID" value="CDG83517.1"/>
    <property type="molecule type" value="Genomic_DNA"/>
</dbReference>
<evidence type="ECO:0000313" key="5">
    <source>
        <dbReference type="EMBL" id="CDG83517.1"/>
    </source>
</evidence>
<organism evidence="5 6">
    <name type="scientific">Janthinobacterium agaricidamnosum NBRC 102515 = DSM 9628</name>
    <dbReference type="NCBI Taxonomy" id="1349767"/>
    <lineage>
        <taxon>Bacteria</taxon>
        <taxon>Pseudomonadati</taxon>
        <taxon>Pseudomonadota</taxon>
        <taxon>Betaproteobacteria</taxon>
        <taxon>Burkholderiales</taxon>
        <taxon>Oxalobacteraceae</taxon>
        <taxon>Janthinobacterium</taxon>
    </lineage>
</organism>
<feature type="domain" description="HTH araC/xylS-type" evidence="4">
    <location>
        <begin position="181"/>
        <end position="282"/>
    </location>
</feature>
<dbReference type="KEGG" id="jag:GJA_2888"/>
<dbReference type="SMART" id="SM00342">
    <property type="entry name" value="HTH_ARAC"/>
    <property type="match status" value="1"/>
</dbReference>
<accession>W0V8D4</accession>
<dbReference type="InterPro" id="IPR037923">
    <property type="entry name" value="HTH-like"/>
</dbReference>
<dbReference type="Pfam" id="PF12833">
    <property type="entry name" value="HTH_18"/>
    <property type="match status" value="1"/>
</dbReference>
<dbReference type="RefSeq" id="WP_081905397.1">
    <property type="nucleotide sequence ID" value="NZ_BCTH01000034.1"/>
</dbReference>
<proteinExistence type="predicted"/>
<dbReference type="eggNOG" id="COG4977">
    <property type="taxonomic scope" value="Bacteria"/>
</dbReference>
<dbReference type="GO" id="GO:0043565">
    <property type="term" value="F:sequence-specific DNA binding"/>
    <property type="evidence" value="ECO:0007669"/>
    <property type="project" value="InterPro"/>
</dbReference>